<dbReference type="EMBL" id="JARJCM010000070">
    <property type="protein sequence ID" value="KAJ7032792.1"/>
    <property type="molecule type" value="Genomic_DNA"/>
</dbReference>
<dbReference type="Proteomes" id="UP001218188">
    <property type="component" value="Unassembled WGS sequence"/>
</dbReference>
<dbReference type="AlphaFoldDB" id="A0AAD6SSU0"/>
<gene>
    <name evidence="2" type="ORF">C8F04DRAFT_646549</name>
</gene>
<evidence type="ECO:0000313" key="2">
    <source>
        <dbReference type="EMBL" id="KAJ7032792.1"/>
    </source>
</evidence>
<evidence type="ECO:0000256" key="1">
    <source>
        <dbReference type="SAM" id="MobiDB-lite"/>
    </source>
</evidence>
<organism evidence="2 3">
    <name type="scientific">Mycena alexandri</name>
    <dbReference type="NCBI Taxonomy" id="1745969"/>
    <lineage>
        <taxon>Eukaryota</taxon>
        <taxon>Fungi</taxon>
        <taxon>Dikarya</taxon>
        <taxon>Basidiomycota</taxon>
        <taxon>Agaricomycotina</taxon>
        <taxon>Agaricomycetes</taxon>
        <taxon>Agaricomycetidae</taxon>
        <taxon>Agaricales</taxon>
        <taxon>Marasmiineae</taxon>
        <taxon>Mycenaceae</taxon>
        <taxon>Mycena</taxon>
    </lineage>
</organism>
<feature type="region of interest" description="Disordered" evidence="1">
    <location>
        <begin position="353"/>
        <end position="378"/>
    </location>
</feature>
<feature type="region of interest" description="Disordered" evidence="1">
    <location>
        <begin position="271"/>
        <end position="293"/>
    </location>
</feature>
<accession>A0AAD6SSU0</accession>
<comment type="caution">
    <text evidence="2">The sequence shown here is derived from an EMBL/GenBank/DDBJ whole genome shotgun (WGS) entry which is preliminary data.</text>
</comment>
<evidence type="ECO:0000313" key="3">
    <source>
        <dbReference type="Proteomes" id="UP001218188"/>
    </source>
</evidence>
<keyword evidence="3" id="KW-1185">Reference proteome</keyword>
<reference evidence="2" key="1">
    <citation type="submission" date="2023-03" db="EMBL/GenBank/DDBJ databases">
        <title>Massive genome expansion in bonnet fungi (Mycena s.s.) driven by repeated elements and novel gene families across ecological guilds.</title>
        <authorList>
            <consortium name="Lawrence Berkeley National Laboratory"/>
            <person name="Harder C.B."/>
            <person name="Miyauchi S."/>
            <person name="Viragh M."/>
            <person name="Kuo A."/>
            <person name="Thoen E."/>
            <person name="Andreopoulos B."/>
            <person name="Lu D."/>
            <person name="Skrede I."/>
            <person name="Drula E."/>
            <person name="Henrissat B."/>
            <person name="Morin E."/>
            <person name="Kohler A."/>
            <person name="Barry K."/>
            <person name="LaButti K."/>
            <person name="Morin E."/>
            <person name="Salamov A."/>
            <person name="Lipzen A."/>
            <person name="Mereny Z."/>
            <person name="Hegedus B."/>
            <person name="Baldrian P."/>
            <person name="Stursova M."/>
            <person name="Weitz H."/>
            <person name="Taylor A."/>
            <person name="Grigoriev I.V."/>
            <person name="Nagy L.G."/>
            <person name="Martin F."/>
            <person name="Kauserud H."/>
        </authorList>
    </citation>
    <scope>NUCLEOTIDE SEQUENCE</scope>
    <source>
        <strain evidence="2">CBHHK200</strain>
    </source>
</reference>
<protein>
    <recommendedName>
        <fullName evidence="4">BTB domain-containing protein</fullName>
    </recommendedName>
</protein>
<name>A0AAD6SSU0_9AGAR</name>
<evidence type="ECO:0008006" key="4">
    <source>
        <dbReference type="Google" id="ProtNLM"/>
    </source>
</evidence>
<sequence length="378" mass="39927">MATELTTSSSHLFLFSTGTSAPEIEDTSPLSASLDAPVVFQAMRDYYLDTIVFKVENALFRVPRWQFENNSGIFATTFSLPHPGEKGEGSDDEHPFQLGGITRMEFQTFLKVLYPLSAVPKTPTLSPTEWISVLKLASLWDFIEVRDFVIKKLLFHAESLDCVARILLGRQYDVATWIRSGYTELARRRTPITSEEAMKIGYEVALQISHLREAAVATGLTNNPFSDADLGTAFDAELKRADSAHEPLPRLPPVQATKALGAIGAAASTNPAVAKRKVSPKASSSSGTKPPKATFSFTTVKSTLFNGKPITAPAAGSSATNAASGAGSSASTAPTFGQGFVFATSGIGASGASDISATTNNTSTPATGTATTAEASSS</sequence>
<proteinExistence type="predicted"/>